<name>A0A1H6VF36_9EURY</name>
<proteinExistence type="predicted"/>
<organism evidence="1 2">
    <name type="scientific">Halohasta litchfieldiae</name>
    <dbReference type="NCBI Taxonomy" id="1073996"/>
    <lineage>
        <taxon>Archaea</taxon>
        <taxon>Methanobacteriati</taxon>
        <taxon>Methanobacteriota</taxon>
        <taxon>Stenosarchaea group</taxon>
        <taxon>Halobacteria</taxon>
        <taxon>Halobacteriales</taxon>
        <taxon>Haloferacaceae</taxon>
        <taxon>Halohasta</taxon>
    </lineage>
</organism>
<evidence type="ECO:0008006" key="3">
    <source>
        <dbReference type="Google" id="ProtNLM"/>
    </source>
</evidence>
<dbReference type="GeneID" id="43932741"/>
<evidence type="ECO:0000313" key="1">
    <source>
        <dbReference type="EMBL" id="SEJ03191.1"/>
    </source>
</evidence>
<sequence>MVMIGAAQEGLLSRLVHGSLAFKVLNDVESSVLLADRPQSRSLAD</sequence>
<protein>
    <recommendedName>
        <fullName evidence="3">Universal stress protein family protein</fullName>
    </recommendedName>
</protein>
<dbReference type="AlphaFoldDB" id="A0A1H6VF36"/>
<dbReference type="RefSeq" id="WP_162551683.1">
    <property type="nucleotide sequence ID" value="NZ_CP024845.1"/>
</dbReference>
<reference evidence="1 2" key="1">
    <citation type="submission" date="2016-10" db="EMBL/GenBank/DDBJ databases">
        <authorList>
            <person name="de Groot N.N."/>
        </authorList>
    </citation>
    <scope>NUCLEOTIDE SEQUENCE [LARGE SCALE GENOMIC DNA]</scope>
    <source>
        <strain evidence="1 2">DSM 22187</strain>
    </source>
</reference>
<dbReference type="EMBL" id="FNYR01000017">
    <property type="protein sequence ID" value="SEJ03191.1"/>
    <property type="molecule type" value="Genomic_DNA"/>
</dbReference>
<gene>
    <name evidence="1" type="ORF">SAMN05444271_11717</name>
</gene>
<accession>A0A1H6VF36</accession>
<keyword evidence="2" id="KW-1185">Reference proteome</keyword>
<dbReference type="STRING" id="1073996.SAMN05444271_11717"/>
<evidence type="ECO:0000313" key="2">
    <source>
        <dbReference type="Proteomes" id="UP000198888"/>
    </source>
</evidence>
<dbReference type="Proteomes" id="UP000198888">
    <property type="component" value="Unassembled WGS sequence"/>
</dbReference>